<reference evidence="2" key="2">
    <citation type="submission" date="2021-09" db="EMBL/GenBank/DDBJ databases">
        <authorList>
            <person name="Jia N."/>
            <person name="Wang J."/>
            <person name="Shi W."/>
            <person name="Du L."/>
            <person name="Sun Y."/>
            <person name="Zhan W."/>
            <person name="Jiang J."/>
            <person name="Wang Q."/>
            <person name="Zhang B."/>
            <person name="Ji P."/>
            <person name="Sakyi L.B."/>
            <person name="Cui X."/>
            <person name="Yuan T."/>
            <person name="Jiang B."/>
            <person name="Yang W."/>
            <person name="Lam T.T.-Y."/>
            <person name="Chang Q."/>
            <person name="Ding S."/>
            <person name="Wang X."/>
            <person name="Zhu J."/>
            <person name="Ruan X."/>
            <person name="Zhao L."/>
            <person name="Wei J."/>
            <person name="Que T."/>
            <person name="Du C."/>
            <person name="Cheng J."/>
            <person name="Dai P."/>
            <person name="Han X."/>
            <person name="Huang E."/>
            <person name="Gao Y."/>
            <person name="Liu J."/>
            <person name="Shao H."/>
            <person name="Ye R."/>
            <person name="Li L."/>
            <person name="Wei W."/>
            <person name="Wang X."/>
            <person name="Wang C."/>
            <person name="Huo Q."/>
            <person name="Li W."/>
            <person name="Guo W."/>
            <person name="Chen H."/>
            <person name="Chen S."/>
            <person name="Zhou L."/>
            <person name="Zhou L."/>
            <person name="Ni X."/>
            <person name="Tian J."/>
            <person name="Zhou Y."/>
            <person name="Sheng Y."/>
            <person name="Liu T."/>
            <person name="Pan Y."/>
            <person name="Xia L."/>
            <person name="Li J."/>
            <person name="Zhao F."/>
            <person name="Cao W."/>
        </authorList>
    </citation>
    <scope>NUCLEOTIDE SEQUENCE</scope>
    <source>
        <strain evidence="2">Rsan-2018</strain>
        <tissue evidence="2">Larvae</tissue>
    </source>
</reference>
<keyword evidence="3" id="KW-1185">Reference proteome</keyword>
<organism evidence="2 3">
    <name type="scientific">Rhipicephalus sanguineus</name>
    <name type="common">Brown dog tick</name>
    <name type="synonym">Ixodes sanguineus</name>
    <dbReference type="NCBI Taxonomy" id="34632"/>
    <lineage>
        <taxon>Eukaryota</taxon>
        <taxon>Metazoa</taxon>
        <taxon>Ecdysozoa</taxon>
        <taxon>Arthropoda</taxon>
        <taxon>Chelicerata</taxon>
        <taxon>Arachnida</taxon>
        <taxon>Acari</taxon>
        <taxon>Parasitiformes</taxon>
        <taxon>Ixodida</taxon>
        <taxon>Ixodoidea</taxon>
        <taxon>Ixodidae</taxon>
        <taxon>Rhipicephalinae</taxon>
        <taxon>Rhipicephalus</taxon>
        <taxon>Rhipicephalus</taxon>
    </lineage>
</organism>
<evidence type="ECO:0000256" key="1">
    <source>
        <dbReference type="SAM" id="MobiDB-lite"/>
    </source>
</evidence>
<feature type="compositionally biased region" description="Low complexity" evidence="1">
    <location>
        <begin position="40"/>
        <end position="50"/>
    </location>
</feature>
<feature type="region of interest" description="Disordered" evidence="1">
    <location>
        <begin position="39"/>
        <end position="117"/>
    </location>
</feature>
<feature type="compositionally biased region" description="Basic and acidic residues" evidence="1">
    <location>
        <begin position="53"/>
        <end position="64"/>
    </location>
</feature>
<name>A0A9D4Q7A9_RHISA</name>
<gene>
    <name evidence="2" type="ORF">HPB52_015914</name>
</gene>
<evidence type="ECO:0000313" key="2">
    <source>
        <dbReference type="EMBL" id="KAH7969214.1"/>
    </source>
</evidence>
<protein>
    <submittedName>
        <fullName evidence="2">Uncharacterized protein</fullName>
    </submittedName>
</protein>
<dbReference type="Proteomes" id="UP000821837">
    <property type="component" value="Unassembled WGS sequence"/>
</dbReference>
<sequence length="117" mass="13040">MRRYKAIEAPDKGVQTVLDARERRVCSGGRWRCAPEVRAHASTAAPSLAARGRTSDGVDVKRDIAGYQLRPRARRPPRRRGSRRRGFAPDPGSPRRRRRKKRRGGANFPVAAAAASR</sequence>
<reference evidence="2" key="1">
    <citation type="journal article" date="2020" name="Cell">
        <title>Large-Scale Comparative Analyses of Tick Genomes Elucidate Their Genetic Diversity and Vector Capacities.</title>
        <authorList>
            <consortium name="Tick Genome and Microbiome Consortium (TIGMIC)"/>
            <person name="Jia N."/>
            <person name="Wang J."/>
            <person name="Shi W."/>
            <person name="Du L."/>
            <person name="Sun Y."/>
            <person name="Zhan W."/>
            <person name="Jiang J.F."/>
            <person name="Wang Q."/>
            <person name="Zhang B."/>
            <person name="Ji P."/>
            <person name="Bell-Sakyi L."/>
            <person name="Cui X.M."/>
            <person name="Yuan T.T."/>
            <person name="Jiang B.G."/>
            <person name="Yang W.F."/>
            <person name="Lam T.T."/>
            <person name="Chang Q.C."/>
            <person name="Ding S.J."/>
            <person name="Wang X.J."/>
            <person name="Zhu J.G."/>
            <person name="Ruan X.D."/>
            <person name="Zhao L."/>
            <person name="Wei J.T."/>
            <person name="Ye R.Z."/>
            <person name="Que T.C."/>
            <person name="Du C.H."/>
            <person name="Zhou Y.H."/>
            <person name="Cheng J.X."/>
            <person name="Dai P.F."/>
            <person name="Guo W.B."/>
            <person name="Han X.H."/>
            <person name="Huang E.J."/>
            <person name="Li L.F."/>
            <person name="Wei W."/>
            <person name="Gao Y.C."/>
            <person name="Liu J.Z."/>
            <person name="Shao H.Z."/>
            <person name="Wang X."/>
            <person name="Wang C.C."/>
            <person name="Yang T.C."/>
            <person name="Huo Q.B."/>
            <person name="Li W."/>
            <person name="Chen H.Y."/>
            <person name="Chen S.E."/>
            <person name="Zhou L.G."/>
            <person name="Ni X.B."/>
            <person name="Tian J.H."/>
            <person name="Sheng Y."/>
            <person name="Liu T."/>
            <person name="Pan Y.S."/>
            <person name="Xia L.Y."/>
            <person name="Li J."/>
            <person name="Zhao F."/>
            <person name="Cao W.C."/>
        </authorList>
    </citation>
    <scope>NUCLEOTIDE SEQUENCE</scope>
    <source>
        <strain evidence="2">Rsan-2018</strain>
    </source>
</reference>
<proteinExistence type="predicted"/>
<dbReference type="AlphaFoldDB" id="A0A9D4Q7A9"/>
<feature type="compositionally biased region" description="Basic residues" evidence="1">
    <location>
        <begin position="94"/>
        <end position="104"/>
    </location>
</feature>
<dbReference type="EMBL" id="JABSTV010001248">
    <property type="protein sequence ID" value="KAH7969214.1"/>
    <property type="molecule type" value="Genomic_DNA"/>
</dbReference>
<comment type="caution">
    <text evidence="2">The sequence shown here is derived from an EMBL/GenBank/DDBJ whole genome shotgun (WGS) entry which is preliminary data.</text>
</comment>
<evidence type="ECO:0000313" key="3">
    <source>
        <dbReference type="Proteomes" id="UP000821837"/>
    </source>
</evidence>
<accession>A0A9D4Q7A9</accession>
<feature type="compositionally biased region" description="Basic residues" evidence="1">
    <location>
        <begin position="71"/>
        <end position="86"/>
    </location>
</feature>